<evidence type="ECO:0000259" key="15">
    <source>
        <dbReference type="PROSITE" id="PS50109"/>
    </source>
</evidence>
<dbReference type="Pfam" id="PF02518">
    <property type="entry name" value="HATPase_c"/>
    <property type="match status" value="1"/>
</dbReference>
<dbReference type="GO" id="GO:0005886">
    <property type="term" value="C:plasma membrane"/>
    <property type="evidence" value="ECO:0007669"/>
    <property type="project" value="UniProtKB-SubCell"/>
</dbReference>
<dbReference type="PANTHER" id="PTHR45528">
    <property type="entry name" value="SENSOR HISTIDINE KINASE CPXA"/>
    <property type="match status" value="1"/>
</dbReference>
<dbReference type="PROSITE" id="PS50109">
    <property type="entry name" value="HIS_KIN"/>
    <property type="match status" value="1"/>
</dbReference>
<dbReference type="PRINTS" id="PR00344">
    <property type="entry name" value="BCTRLSENSOR"/>
</dbReference>
<evidence type="ECO:0000256" key="3">
    <source>
        <dbReference type="ARBA" id="ARBA00012438"/>
    </source>
</evidence>
<gene>
    <name evidence="17" type="primary">cssS</name>
    <name evidence="17" type="ordered locus">Cst_c02480</name>
</gene>
<dbReference type="PANTHER" id="PTHR45528:SF1">
    <property type="entry name" value="SENSOR HISTIDINE KINASE CPXA"/>
    <property type="match status" value="1"/>
</dbReference>
<dbReference type="EC" id="2.7.13.3" evidence="3"/>
<evidence type="ECO:0000256" key="12">
    <source>
        <dbReference type="ARBA" id="ARBA00023012"/>
    </source>
</evidence>
<organism evidence="17 18">
    <name type="scientific">Thermoclostridium stercorarium (strain ATCC 35414 / DSM 8532 / NCIMB 11754)</name>
    <name type="common">Clostridium stercorarium</name>
    <dbReference type="NCBI Taxonomy" id="1121335"/>
    <lineage>
        <taxon>Bacteria</taxon>
        <taxon>Bacillati</taxon>
        <taxon>Bacillota</taxon>
        <taxon>Clostridia</taxon>
        <taxon>Eubacteriales</taxon>
        <taxon>Oscillospiraceae</taxon>
        <taxon>Thermoclostridium</taxon>
    </lineage>
</organism>
<dbReference type="SUPFAM" id="SSF55874">
    <property type="entry name" value="ATPase domain of HSP90 chaperone/DNA topoisomerase II/histidine kinase"/>
    <property type="match status" value="1"/>
</dbReference>
<reference evidence="17 18" key="1">
    <citation type="journal article" date="2013" name="Genome Announc.">
        <title>Complete genome sequence of Clostridium stercorarium subsp. stercorarium strain DSM 8532, a thermophilic degrader of plant cell wall fibers.</title>
        <authorList>
            <person name="Poehlein A."/>
            <person name="Zverlov V.V."/>
            <person name="Daniel R."/>
            <person name="Schwarz W.H."/>
            <person name="Liebl W."/>
        </authorList>
    </citation>
    <scope>NUCLEOTIDE SEQUENCE [LARGE SCALE GENOMIC DNA]</scope>
    <source>
        <strain evidence="18">ATCC 35414 / DSM 8532 / NCIMB 11754</strain>
    </source>
</reference>
<evidence type="ECO:0000256" key="7">
    <source>
        <dbReference type="ARBA" id="ARBA00022692"/>
    </source>
</evidence>
<evidence type="ECO:0000256" key="5">
    <source>
        <dbReference type="ARBA" id="ARBA00022553"/>
    </source>
</evidence>
<evidence type="ECO:0000256" key="8">
    <source>
        <dbReference type="ARBA" id="ARBA00022741"/>
    </source>
</evidence>
<dbReference type="Gene3D" id="6.10.340.10">
    <property type="match status" value="1"/>
</dbReference>
<keyword evidence="12" id="KW-0902">Two-component regulatory system</keyword>
<protein>
    <recommendedName>
        <fullName evidence="3">histidine kinase</fullName>
        <ecNumber evidence="3">2.7.13.3</ecNumber>
    </recommendedName>
</protein>
<keyword evidence="6 17" id="KW-0808">Transferase</keyword>
<evidence type="ECO:0000256" key="1">
    <source>
        <dbReference type="ARBA" id="ARBA00000085"/>
    </source>
</evidence>
<dbReference type="InterPro" id="IPR036890">
    <property type="entry name" value="HATPase_C_sf"/>
</dbReference>
<proteinExistence type="predicted"/>
<evidence type="ECO:0000256" key="4">
    <source>
        <dbReference type="ARBA" id="ARBA00022475"/>
    </source>
</evidence>
<keyword evidence="10" id="KW-0067">ATP-binding</keyword>
<dbReference type="GO" id="GO:0005524">
    <property type="term" value="F:ATP binding"/>
    <property type="evidence" value="ECO:0007669"/>
    <property type="project" value="UniProtKB-KW"/>
</dbReference>
<accession>L7VKJ2</accession>
<evidence type="ECO:0000256" key="10">
    <source>
        <dbReference type="ARBA" id="ARBA00022840"/>
    </source>
</evidence>
<sequence>MQLYIPFRQPREYNRLLPLSAHAAVVVRVNNPSSNLSKIVFYTRMDKIAELQRTMNLILLIVLFVAALIATLFSSYLSKKISTPLSKLCAHIRNISERKFNRIQIPADDEILELVDNINIMVEKLESYDLAQKTFLQNVSHELRTPIMSIRSYAEGIEYGVVETDEAVKVILDETQRLTRLVENLLYLSRLDSIEEPYNFEVLDFHELLHYVAMRMKGIAQQSGKEICTKIEPESVRLSGDEEKLSRAITNILDNGIRYARHKIEINSRITGENNIELIISDDGPGFDTEDLKNVFTRFYKGKRGHFGLGLSIAKSIIEKHSGTITAGNTGEGAFIKITLPVAE</sequence>
<dbReference type="GO" id="GO:0000155">
    <property type="term" value="F:phosphorelay sensor kinase activity"/>
    <property type="evidence" value="ECO:0007669"/>
    <property type="project" value="InterPro"/>
</dbReference>
<keyword evidence="9 17" id="KW-0418">Kinase</keyword>
<evidence type="ECO:0000256" key="9">
    <source>
        <dbReference type="ARBA" id="ARBA00022777"/>
    </source>
</evidence>
<evidence type="ECO:0000256" key="13">
    <source>
        <dbReference type="ARBA" id="ARBA00023136"/>
    </source>
</evidence>
<dbReference type="InterPro" id="IPR050398">
    <property type="entry name" value="HssS/ArlS-like"/>
</dbReference>
<comment type="catalytic activity">
    <reaction evidence="1">
        <text>ATP + protein L-histidine = ADP + protein N-phospho-L-histidine.</text>
        <dbReference type="EC" id="2.7.13.3"/>
    </reaction>
</comment>
<dbReference type="CDD" id="cd00075">
    <property type="entry name" value="HATPase"/>
    <property type="match status" value="1"/>
</dbReference>
<keyword evidence="5" id="KW-0597">Phosphoprotein</keyword>
<evidence type="ECO:0000313" key="18">
    <source>
        <dbReference type="Proteomes" id="UP000011220"/>
    </source>
</evidence>
<keyword evidence="11 14" id="KW-1133">Transmembrane helix</keyword>
<dbReference type="InterPro" id="IPR003594">
    <property type="entry name" value="HATPase_dom"/>
</dbReference>
<comment type="subcellular location">
    <subcellularLocation>
        <location evidence="2">Cell membrane</location>
        <topology evidence="2">Multi-pass membrane protein</topology>
    </subcellularLocation>
</comment>
<dbReference type="InterPro" id="IPR036097">
    <property type="entry name" value="HisK_dim/P_sf"/>
</dbReference>
<name>L7VKJ2_THES1</name>
<evidence type="ECO:0000259" key="16">
    <source>
        <dbReference type="PROSITE" id="PS50885"/>
    </source>
</evidence>
<dbReference type="PROSITE" id="PS50885">
    <property type="entry name" value="HAMP"/>
    <property type="match status" value="1"/>
</dbReference>
<evidence type="ECO:0000256" key="14">
    <source>
        <dbReference type="SAM" id="Phobius"/>
    </source>
</evidence>
<evidence type="ECO:0000256" key="2">
    <source>
        <dbReference type="ARBA" id="ARBA00004651"/>
    </source>
</evidence>
<dbReference type="InterPro" id="IPR004358">
    <property type="entry name" value="Sig_transdc_His_kin-like_C"/>
</dbReference>
<dbReference type="Gene3D" id="3.30.565.10">
    <property type="entry name" value="Histidine kinase-like ATPase, C-terminal domain"/>
    <property type="match status" value="1"/>
</dbReference>
<dbReference type="InterPro" id="IPR005467">
    <property type="entry name" value="His_kinase_dom"/>
</dbReference>
<dbReference type="SMART" id="SM00387">
    <property type="entry name" value="HATPase_c"/>
    <property type="match status" value="1"/>
</dbReference>
<dbReference type="FunFam" id="1.10.287.130:FF:000001">
    <property type="entry name" value="Two-component sensor histidine kinase"/>
    <property type="match status" value="1"/>
</dbReference>
<feature type="domain" description="HAMP" evidence="16">
    <location>
        <begin position="79"/>
        <end position="130"/>
    </location>
</feature>
<keyword evidence="4" id="KW-1003">Cell membrane</keyword>
<dbReference type="KEGG" id="css:Cst_c02480"/>
<dbReference type="Proteomes" id="UP000011220">
    <property type="component" value="Chromosome"/>
</dbReference>
<evidence type="ECO:0000256" key="6">
    <source>
        <dbReference type="ARBA" id="ARBA00022679"/>
    </source>
</evidence>
<keyword evidence="13 14" id="KW-0472">Membrane</keyword>
<dbReference type="AlphaFoldDB" id="L7VKJ2"/>
<keyword evidence="8" id="KW-0547">Nucleotide-binding</keyword>
<dbReference type="InterPro" id="IPR003661">
    <property type="entry name" value="HisK_dim/P_dom"/>
</dbReference>
<dbReference type="Gene3D" id="1.10.287.130">
    <property type="match status" value="1"/>
</dbReference>
<dbReference type="Pfam" id="PF00512">
    <property type="entry name" value="HisKA"/>
    <property type="match status" value="1"/>
</dbReference>
<dbReference type="EMBL" id="CP004044">
    <property type="protein sequence ID" value="AGC67272.1"/>
    <property type="molecule type" value="Genomic_DNA"/>
</dbReference>
<dbReference type="PATRIC" id="fig|1121335.3.peg.236"/>
<dbReference type="CDD" id="cd06225">
    <property type="entry name" value="HAMP"/>
    <property type="match status" value="1"/>
</dbReference>
<keyword evidence="18" id="KW-1185">Reference proteome</keyword>
<keyword evidence="7 14" id="KW-0812">Transmembrane</keyword>
<evidence type="ECO:0000256" key="11">
    <source>
        <dbReference type="ARBA" id="ARBA00022989"/>
    </source>
</evidence>
<dbReference type="CDD" id="cd00082">
    <property type="entry name" value="HisKA"/>
    <property type="match status" value="1"/>
</dbReference>
<dbReference type="InterPro" id="IPR003660">
    <property type="entry name" value="HAMP_dom"/>
</dbReference>
<feature type="domain" description="Histidine kinase" evidence="15">
    <location>
        <begin position="138"/>
        <end position="344"/>
    </location>
</feature>
<dbReference type="SUPFAM" id="SSF47384">
    <property type="entry name" value="Homodimeric domain of signal transducing histidine kinase"/>
    <property type="match status" value="1"/>
</dbReference>
<feature type="transmembrane region" description="Helical" evidence="14">
    <location>
        <begin position="57"/>
        <end position="77"/>
    </location>
</feature>
<dbReference type="SMART" id="SM00388">
    <property type="entry name" value="HisKA"/>
    <property type="match status" value="1"/>
</dbReference>
<dbReference type="STRING" id="1121335.Cst_c02480"/>
<evidence type="ECO:0000313" key="17">
    <source>
        <dbReference type="EMBL" id="AGC67272.1"/>
    </source>
</evidence>